<protein>
    <recommendedName>
        <fullName evidence="6">Cytochrome c domain-containing protein</fullName>
    </recommendedName>
</protein>
<evidence type="ECO:0000256" key="3">
    <source>
        <dbReference type="ARBA" id="ARBA00022723"/>
    </source>
</evidence>
<dbReference type="AlphaFoldDB" id="A0A383CJN5"/>
<dbReference type="SUPFAM" id="SSF46626">
    <property type="entry name" value="Cytochrome c"/>
    <property type="match status" value="2"/>
</dbReference>
<evidence type="ECO:0000313" key="7">
    <source>
        <dbReference type="EMBL" id="SVE32269.1"/>
    </source>
</evidence>
<gene>
    <name evidence="7" type="ORF">METZ01_LOCUS485123</name>
</gene>
<dbReference type="PROSITE" id="PS51007">
    <property type="entry name" value="CYTC"/>
    <property type="match status" value="1"/>
</dbReference>
<evidence type="ECO:0000256" key="2">
    <source>
        <dbReference type="ARBA" id="ARBA00022617"/>
    </source>
</evidence>
<evidence type="ECO:0000256" key="1">
    <source>
        <dbReference type="ARBA" id="ARBA00022448"/>
    </source>
</evidence>
<dbReference type="InterPro" id="IPR009056">
    <property type="entry name" value="Cyt_c-like_dom"/>
</dbReference>
<keyword evidence="5" id="KW-0408">Iron</keyword>
<reference evidence="7" key="1">
    <citation type="submission" date="2018-05" db="EMBL/GenBank/DDBJ databases">
        <authorList>
            <person name="Lanie J.A."/>
            <person name="Ng W.-L."/>
            <person name="Kazmierczak K.M."/>
            <person name="Andrzejewski T.M."/>
            <person name="Davidsen T.M."/>
            <person name="Wayne K.J."/>
            <person name="Tettelin H."/>
            <person name="Glass J.I."/>
            <person name="Rusch D."/>
            <person name="Podicherti R."/>
            <person name="Tsui H.-C.T."/>
            <person name="Winkler M.E."/>
        </authorList>
    </citation>
    <scope>NUCLEOTIDE SEQUENCE</scope>
</reference>
<evidence type="ECO:0000259" key="6">
    <source>
        <dbReference type="PROSITE" id="PS51007"/>
    </source>
</evidence>
<name>A0A383CJN5_9ZZZZ</name>
<keyword evidence="4" id="KW-0249">Electron transport</keyword>
<keyword evidence="3" id="KW-0479">Metal-binding</keyword>
<proteinExistence type="predicted"/>
<sequence>MARVLVLDETLVAVSNFVGTLKPTQTTKPTAGLKKPVMEMARTCLACHSGNVEGATIPPLKGRGAGYLMTQLNKFSAGIRGYHPEHAEGRLMGEIARRFLTSGKEAETMVAHLDATTPPPATRTKGGLALCASCHGSEMRGNRWLGAPSIAGLDQEYVTTQLRNFRAGIRGGHPEDASGRMMSLAARLFVNADEIETIAAEIAGMEQKPQADTIGGNPERGQSY</sequence>
<dbReference type="InterPro" id="IPR050597">
    <property type="entry name" value="Cytochrome_c_Oxidase_Subunit"/>
</dbReference>
<organism evidence="7">
    <name type="scientific">marine metagenome</name>
    <dbReference type="NCBI Taxonomy" id="408172"/>
    <lineage>
        <taxon>unclassified sequences</taxon>
        <taxon>metagenomes</taxon>
        <taxon>ecological metagenomes</taxon>
    </lineage>
</organism>
<dbReference type="GO" id="GO:0046872">
    <property type="term" value="F:metal ion binding"/>
    <property type="evidence" value="ECO:0007669"/>
    <property type="project" value="UniProtKB-KW"/>
</dbReference>
<evidence type="ECO:0000256" key="5">
    <source>
        <dbReference type="ARBA" id="ARBA00023004"/>
    </source>
</evidence>
<dbReference type="Gene3D" id="1.10.760.10">
    <property type="entry name" value="Cytochrome c-like domain"/>
    <property type="match status" value="2"/>
</dbReference>
<feature type="non-terminal residue" evidence="7">
    <location>
        <position position="224"/>
    </location>
</feature>
<accession>A0A383CJN5</accession>
<keyword evidence="2" id="KW-0349">Heme</keyword>
<evidence type="ECO:0000256" key="4">
    <source>
        <dbReference type="ARBA" id="ARBA00022982"/>
    </source>
</evidence>
<dbReference type="PANTHER" id="PTHR33751:SF9">
    <property type="entry name" value="CYTOCHROME C4"/>
    <property type="match status" value="1"/>
</dbReference>
<dbReference type="EMBL" id="UINC01209303">
    <property type="protein sequence ID" value="SVE32269.1"/>
    <property type="molecule type" value="Genomic_DNA"/>
</dbReference>
<feature type="domain" description="Cytochrome c" evidence="6">
    <location>
        <begin position="113"/>
        <end position="206"/>
    </location>
</feature>
<keyword evidence="1" id="KW-0813">Transport</keyword>
<dbReference type="GO" id="GO:0009055">
    <property type="term" value="F:electron transfer activity"/>
    <property type="evidence" value="ECO:0007669"/>
    <property type="project" value="InterPro"/>
</dbReference>
<dbReference type="InterPro" id="IPR036909">
    <property type="entry name" value="Cyt_c-like_dom_sf"/>
</dbReference>
<dbReference type="GO" id="GO:0020037">
    <property type="term" value="F:heme binding"/>
    <property type="evidence" value="ECO:0007669"/>
    <property type="project" value="InterPro"/>
</dbReference>
<dbReference type="PANTHER" id="PTHR33751">
    <property type="entry name" value="CBB3-TYPE CYTOCHROME C OXIDASE SUBUNIT FIXP"/>
    <property type="match status" value="1"/>
</dbReference>